<dbReference type="OrthoDB" id="3196949at2759"/>
<name>A0A0C2TBN9_AMAMK</name>
<dbReference type="InParanoid" id="A0A0C2TBN9"/>
<dbReference type="EMBL" id="KN818252">
    <property type="protein sequence ID" value="KIL64134.1"/>
    <property type="molecule type" value="Genomic_DNA"/>
</dbReference>
<dbReference type="Proteomes" id="UP000054549">
    <property type="component" value="Unassembled WGS sequence"/>
</dbReference>
<dbReference type="HOGENOM" id="CLU_153361_0_0_1"/>
<reference evidence="1 2" key="1">
    <citation type="submission" date="2014-04" db="EMBL/GenBank/DDBJ databases">
        <title>Evolutionary Origins and Diversification of the Mycorrhizal Mutualists.</title>
        <authorList>
            <consortium name="DOE Joint Genome Institute"/>
            <consortium name="Mycorrhizal Genomics Consortium"/>
            <person name="Kohler A."/>
            <person name="Kuo A."/>
            <person name="Nagy L.G."/>
            <person name="Floudas D."/>
            <person name="Copeland A."/>
            <person name="Barry K.W."/>
            <person name="Cichocki N."/>
            <person name="Veneault-Fourrey C."/>
            <person name="LaButti K."/>
            <person name="Lindquist E.A."/>
            <person name="Lipzen A."/>
            <person name="Lundell T."/>
            <person name="Morin E."/>
            <person name="Murat C."/>
            <person name="Riley R."/>
            <person name="Ohm R."/>
            <person name="Sun H."/>
            <person name="Tunlid A."/>
            <person name="Henrissat B."/>
            <person name="Grigoriev I.V."/>
            <person name="Hibbett D.S."/>
            <person name="Martin F."/>
        </authorList>
    </citation>
    <scope>NUCLEOTIDE SEQUENCE [LARGE SCALE GENOMIC DNA]</scope>
    <source>
        <strain evidence="1 2">Koide BX008</strain>
    </source>
</reference>
<protein>
    <submittedName>
        <fullName evidence="1">Uncharacterized protein</fullName>
    </submittedName>
</protein>
<proteinExistence type="predicted"/>
<evidence type="ECO:0000313" key="2">
    <source>
        <dbReference type="Proteomes" id="UP000054549"/>
    </source>
</evidence>
<organism evidence="1 2">
    <name type="scientific">Amanita muscaria (strain Koide BX008)</name>
    <dbReference type="NCBI Taxonomy" id="946122"/>
    <lineage>
        <taxon>Eukaryota</taxon>
        <taxon>Fungi</taxon>
        <taxon>Dikarya</taxon>
        <taxon>Basidiomycota</taxon>
        <taxon>Agaricomycotina</taxon>
        <taxon>Agaricomycetes</taxon>
        <taxon>Agaricomycetidae</taxon>
        <taxon>Agaricales</taxon>
        <taxon>Pluteineae</taxon>
        <taxon>Amanitaceae</taxon>
        <taxon>Amanita</taxon>
    </lineage>
</organism>
<dbReference type="AlphaFoldDB" id="A0A0C2TBN9"/>
<evidence type="ECO:0000313" key="1">
    <source>
        <dbReference type="EMBL" id="KIL64134.1"/>
    </source>
</evidence>
<keyword evidence="2" id="KW-1185">Reference proteome</keyword>
<accession>A0A0C2TBN9</accession>
<gene>
    <name evidence="1" type="ORF">M378DRAFT_78747</name>
</gene>
<sequence>MGKAKKALIAFIDAIPESKLTGFPSSAGTIWNTTEFRLDMQGITTNKEFNLQIQANKQASITSVRMIAPSTVAGPVLIGENEEVTAEEVRKKLHEKILIY</sequence>